<name>A0AAE0QBD6_9TELE</name>
<keyword evidence="5" id="KW-1185">Reference proteome</keyword>
<dbReference type="GO" id="GO:0016020">
    <property type="term" value="C:membrane"/>
    <property type="evidence" value="ECO:0007669"/>
    <property type="project" value="TreeGrafter"/>
</dbReference>
<dbReference type="AlphaFoldDB" id="A0AAE0QBD6"/>
<dbReference type="PRINTS" id="PR00756">
    <property type="entry name" value="ALADIPTASE"/>
</dbReference>
<feature type="region of interest" description="Disordered" evidence="1">
    <location>
        <begin position="75"/>
        <end position="101"/>
    </location>
</feature>
<dbReference type="InterPro" id="IPR042097">
    <property type="entry name" value="Aminopeptidase_N-like_N_sf"/>
</dbReference>
<evidence type="ECO:0000313" key="5">
    <source>
        <dbReference type="Proteomes" id="UP001274896"/>
    </source>
</evidence>
<feature type="compositionally biased region" description="Basic and acidic residues" evidence="1">
    <location>
        <begin position="87"/>
        <end position="98"/>
    </location>
</feature>
<evidence type="ECO:0000256" key="1">
    <source>
        <dbReference type="SAM" id="MobiDB-lite"/>
    </source>
</evidence>
<dbReference type="GO" id="GO:0006508">
    <property type="term" value="P:proteolysis"/>
    <property type="evidence" value="ECO:0007669"/>
    <property type="project" value="InterPro"/>
</dbReference>
<evidence type="ECO:0000259" key="3">
    <source>
        <dbReference type="Pfam" id="PF17900"/>
    </source>
</evidence>
<comment type="caution">
    <text evidence="4">The sequence shown here is derived from an EMBL/GenBank/DDBJ whole genome shotgun (WGS) entry which is preliminary data.</text>
</comment>
<dbReference type="PANTHER" id="PTHR11533:SF294">
    <property type="entry name" value="THYROTROPIN-RELEASING HORMONE-DEGRADING ECTOENZYME"/>
    <property type="match status" value="1"/>
</dbReference>
<dbReference type="GO" id="GO:0042277">
    <property type="term" value="F:peptide binding"/>
    <property type="evidence" value="ECO:0007669"/>
    <property type="project" value="TreeGrafter"/>
</dbReference>
<dbReference type="PANTHER" id="PTHR11533">
    <property type="entry name" value="PROTEASE M1 ZINC METALLOPROTEASE"/>
    <property type="match status" value="1"/>
</dbReference>
<dbReference type="InterPro" id="IPR001930">
    <property type="entry name" value="Peptidase_M1"/>
</dbReference>
<dbReference type="GO" id="GO:0008270">
    <property type="term" value="F:zinc ion binding"/>
    <property type="evidence" value="ECO:0007669"/>
    <property type="project" value="TreeGrafter"/>
</dbReference>
<dbReference type="GO" id="GO:0005615">
    <property type="term" value="C:extracellular space"/>
    <property type="evidence" value="ECO:0007669"/>
    <property type="project" value="TreeGrafter"/>
</dbReference>
<dbReference type="Gene3D" id="3.30.2010.30">
    <property type="match status" value="1"/>
</dbReference>
<evidence type="ECO:0000313" key="4">
    <source>
        <dbReference type="EMBL" id="KAK3517361.1"/>
    </source>
</evidence>
<gene>
    <name evidence="4" type="ORF">QTP70_004702</name>
</gene>
<reference evidence="4" key="1">
    <citation type="submission" date="2023-06" db="EMBL/GenBank/DDBJ databases">
        <title>Male Hemibagrus guttatus genome.</title>
        <authorList>
            <person name="Bian C."/>
        </authorList>
    </citation>
    <scope>NUCLEOTIDE SEQUENCE</scope>
    <source>
        <strain evidence="4">Male_cb2023</strain>
        <tissue evidence="4">Muscle</tissue>
    </source>
</reference>
<proteinExistence type="predicted"/>
<keyword evidence="2" id="KW-0472">Membrane</keyword>
<dbReference type="Pfam" id="PF17900">
    <property type="entry name" value="Peptidase_M1_N"/>
    <property type="match status" value="1"/>
</dbReference>
<feature type="region of interest" description="Disordered" evidence="1">
    <location>
        <begin position="379"/>
        <end position="416"/>
    </location>
</feature>
<dbReference type="EMBL" id="JAUCMX010000018">
    <property type="protein sequence ID" value="KAK3517361.1"/>
    <property type="molecule type" value="Genomic_DNA"/>
</dbReference>
<accession>A0AAE0QBD6</accession>
<dbReference type="CDD" id="cd09601">
    <property type="entry name" value="M1_APN-Q_like"/>
    <property type="match status" value="1"/>
</dbReference>
<dbReference type="Gene3D" id="2.60.40.1730">
    <property type="entry name" value="tricorn interacting facor f3 domain"/>
    <property type="match status" value="1"/>
</dbReference>
<dbReference type="InterPro" id="IPR045357">
    <property type="entry name" value="Aminopeptidase_N-like_N"/>
</dbReference>
<keyword evidence="2" id="KW-0812">Transmembrane</keyword>
<dbReference type="FunFam" id="2.60.40.1730:FF:000007">
    <property type="entry name" value="thyrotropin-releasing hormone-degrading ectoenzyme"/>
    <property type="match status" value="1"/>
</dbReference>
<protein>
    <recommendedName>
        <fullName evidence="3">Aminopeptidase N-like N-terminal domain-containing protein</fullName>
    </recommendedName>
</protein>
<feature type="compositionally biased region" description="Low complexity" evidence="1">
    <location>
        <begin position="392"/>
        <end position="410"/>
    </location>
</feature>
<dbReference type="SUPFAM" id="SSF63737">
    <property type="entry name" value="Leukotriene A4 hydrolase N-terminal domain"/>
    <property type="match status" value="1"/>
</dbReference>
<sequence>MGIEDLSMRNGRALSDQWADGVVVRPRTTEQHITVHKRLVLAFAISILTLIIVTAIAVMLGVRFEKCSGGSERVVLPATGSNQSRDGNSEHKGEDTQPWRHSRLPATLRPRHYDLQLSVYMDNYTFSGKVSIEFECVNATKFIVLHTDRLDVDKVAVYSDSKKSGAMRIHRHFHYAPNQVYVITLHREMKPLRTYKINITFEAQIENELLGFFRSSYMLHGEKRYLAVTQFSPTHARKAFPCFDEPIYKATFIVRLKHDASYQSLSNMPIEASGLDEDGWITNHFYRTPRMSTYYLAWAVCNFTYREVITDSGVVSLMEVAFGCSLFGVAAADRKIRLYARPDAIQSGSGDYALQITKRLLNFYQNYFKVKYSLPKLEPGRGGSSLSRDAQTSLSPDTSSSSSGGILRRSQVSRET</sequence>
<dbReference type="Proteomes" id="UP001274896">
    <property type="component" value="Unassembled WGS sequence"/>
</dbReference>
<dbReference type="GO" id="GO:0005737">
    <property type="term" value="C:cytoplasm"/>
    <property type="evidence" value="ECO:0007669"/>
    <property type="project" value="TreeGrafter"/>
</dbReference>
<dbReference type="GO" id="GO:0043171">
    <property type="term" value="P:peptide catabolic process"/>
    <property type="evidence" value="ECO:0007669"/>
    <property type="project" value="TreeGrafter"/>
</dbReference>
<dbReference type="InterPro" id="IPR034016">
    <property type="entry name" value="M1_APN-typ"/>
</dbReference>
<organism evidence="4 5">
    <name type="scientific">Hemibagrus guttatus</name>
    <dbReference type="NCBI Taxonomy" id="175788"/>
    <lineage>
        <taxon>Eukaryota</taxon>
        <taxon>Metazoa</taxon>
        <taxon>Chordata</taxon>
        <taxon>Craniata</taxon>
        <taxon>Vertebrata</taxon>
        <taxon>Euteleostomi</taxon>
        <taxon>Actinopterygii</taxon>
        <taxon>Neopterygii</taxon>
        <taxon>Teleostei</taxon>
        <taxon>Ostariophysi</taxon>
        <taxon>Siluriformes</taxon>
        <taxon>Bagridae</taxon>
        <taxon>Hemibagrus</taxon>
    </lineage>
</organism>
<dbReference type="GO" id="GO:0070006">
    <property type="term" value="F:metalloaminopeptidase activity"/>
    <property type="evidence" value="ECO:0007669"/>
    <property type="project" value="TreeGrafter"/>
</dbReference>
<keyword evidence="2" id="KW-1133">Transmembrane helix</keyword>
<dbReference type="InterPro" id="IPR050344">
    <property type="entry name" value="Peptidase_M1_aminopeptidases"/>
</dbReference>
<feature type="transmembrane region" description="Helical" evidence="2">
    <location>
        <begin position="39"/>
        <end position="62"/>
    </location>
</feature>
<feature type="domain" description="Aminopeptidase N-like N-terminal" evidence="3">
    <location>
        <begin position="110"/>
        <end position="295"/>
    </location>
</feature>
<evidence type="ECO:0000256" key="2">
    <source>
        <dbReference type="SAM" id="Phobius"/>
    </source>
</evidence>